<dbReference type="AlphaFoldDB" id="A0A3B1D740"/>
<protein>
    <submittedName>
        <fullName evidence="9">7-carboxy-7-deazaguanine synthase</fullName>
        <ecNumber evidence="9">4.3.99.3</ecNumber>
    </submittedName>
</protein>
<dbReference type="SUPFAM" id="SSF102114">
    <property type="entry name" value="Radical SAM enzymes"/>
    <property type="match status" value="1"/>
</dbReference>
<evidence type="ECO:0000256" key="7">
    <source>
        <dbReference type="ARBA" id="ARBA00023239"/>
    </source>
</evidence>
<proteinExistence type="inferred from homology"/>
<dbReference type="HAMAP" id="MF_00917">
    <property type="entry name" value="QueE"/>
    <property type="match status" value="1"/>
</dbReference>
<evidence type="ECO:0000256" key="3">
    <source>
        <dbReference type="ARBA" id="ARBA00022723"/>
    </source>
</evidence>
<evidence type="ECO:0000313" key="9">
    <source>
        <dbReference type="EMBL" id="VAX36512.1"/>
    </source>
</evidence>
<accession>A0A3B1D740</accession>
<dbReference type="EMBL" id="UOGJ01000099">
    <property type="protein sequence ID" value="VAX36512.1"/>
    <property type="molecule type" value="Genomic_DNA"/>
</dbReference>
<evidence type="ECO:0000256" key="5">
    <source>
        <dbReference type="ARBA" id="ARBA00023004"/>
    </source>
</evidence>
<reference evidence="9" key="1">
    <citation type="submission" date="2018-06" db="EMBL/GenBank/DDBJ databases">
        <authorList>
            <person name="Zhirakovskaya E."/>
        </authorList>
    </citation>
    <scope>NUCLEOTIDE SEQUENCE</scope>
</reference>
<dbReference type="InterPro" id="IPR024924">
    <property type="entry name" value="7-CO-7-deazaguanine_synth-like"/>
</dbReference>
<dbReference type="PIRSF" id="PIRSF000370">
    <property type="entry name" value="QueE"/>
    <property type="match status" value="1"/>
</dbReference>
<dbReference type="EC" id="4.3.99.3" evidence="9"/>
<evidence type="ECO:0000256" key="6">
    <source>
        <dbReference type="ARBA" id="ARBA00023014"/>
    </source>
</evidence>
<keyword evidence="3" id="KW-0479">Metal-binding</keyword>
<organism evidence="9">
    <name type="scientific">hydrothermal vent metagenome</name>
    <dbReference type="NCBI Taxonomy" id="652676"/>
    <lineage>
        <taxon>unclassified sequences</taxon>
        <taxon>metagenomes</taxon>
        <taxon>ecological metagenomes</taxon>
    </lineage>
</organism>
<dbReference type="Gene3D" id="3.20.20.70">
    <property type="entry name" value="Aldolase class I"/>
    <property type="match status" value="1"/>
</dbReference>
<dbReference type="InterPro" id="IPR007197">
    <property type="entry name" value="rSAM"/>
</dbReference>
<gene>
    <name evidence="9" type="ORF">MNBD_UNCLBAC01-66</name>
</gene>
<dbReference type="InterPro" id="IPR013785">
    <property type="entry name" value="Aldolase_TIM"/>
</dbReference>
<name>A0A3B1D740_9ZZZZ</name>
<keyword evidence="2" id="KW-0949">S-adenosyl-L-methionine</keyword>
<keyword evidence="6" id="KW-0411">Iron-sulfur</keyword>
<dbReference type="PANTHER" id="PTHR42836">
    <property type="entry name" value="7-CARBOXY-7-DEAZAGUANINE SYNTHASE"/>
    <property type="match status" value="1"/>
</dbReference>
<dbReference type="GO" id="GO:0046872">
    <property type="term" value="F:metal ion binding"/>
    <property type="evidence" value="ECO:0007669"/>
    <property type="project" value="UniProtKB-KW"/>
</dbReference>
<evidence type="ECO:0000259" key="8">
    <source>
        <dbReference type="PROSITE" id="PS51918"/>
    </source>
</evidence>
<dbReference type="GO" id="GO:0016829">
    <property type="term" value="F:lyase activity"/>
    <property type="evidence" value="ECO:0007669"/>
    <property type="project" value="UniProtKB-KW"/>
</dbReference>
<dbReference type="PANTHER" id="PTHR42836:SF1">
    <property type="entry name" value="7-CARBOXY-7-DEAZAGUANINE SYNTHASE"/>
    <property type="match status" value="1"/>
</dbReference>
<dbReference type="PROSITE" id="PS51918">
    <property type="entry name" value="RADICAL_SAM"/>
    <property type="match status" value="1"/>
</dbReference>
<keyword evidence="5" id="KW-0408">Iron</keyword>
<keyword evidence="1" id="KW-0004">4Fe-4S</keyword>
<dbReference type="GO" id="GO:0051539">
    <property type="term" value="F:4 iron, 4 sulfur cluster binding"/>
    <property type="evidence" value="ECO:0007669"/>
    <property type="project" value="UniProtKB-KW"/>
</dbReference>
<dbReference type="InterPro" id="IPR058240">
    <property type="entry name" value="rSAM_sf"/>
</dbReference>
<keyword evidence="4" id="KW-0460">Magnesium</keyword>
<feature type="domain" description="Radical SAM core" evidence="8">
    <location>
        <begin position="18"/>
        <end position="230"/>
    </location>
</feature>
<dbReference type="CDD" id="cd01335">
    <property type="entry name" value="Radical_SAM"/>
    <property type="match status" value="1"/>
</dbReference>
<evidence type="ECO:0000256" key="4">
    <source>
        <dbReference type="ARBA" id="ARBA00022842"/>
    </source>
</evidence>
<dbReference type="SFLD" id="SFLDS00029">
    <property type="entry name" value="Radical_SAM"/>
    <property type="match status" value="1"/>
</dbReference>
<dbReference type="Pfam" id="PF04055">
    <property type="entry name" value="Radical_SAM"/>
    <property type="match status" value="1"/>
</dbReference>
<keyword evidence="7 9" id="KW-0456">Lyase</keyword>
<evidence type="ECO:0000256" key="1">
    <source>
        <dbReference type="ARBA" id="ARBA00022485"/>
    </source>
</evidence>
<sequence>MKAKVTEMFSSIQGEGKYVGVKQVFLRFFGCHMHCSWCDTPLSIGDADNQKYDEYDVSEVLKRIIEVRGLASSISLTGGEPLLQKDFIKELIPELKKIGLSVYLESSGILYQELESLIEMIDVVSMDIKLPSSTQQKSYWQEHVQFLRIAKQREVFVKIVVSQETEDQDIIKARDLVAAEGKDILFIVQPNYGDMHKGVIQKCLQYQELCQKRLNNVRIILQMHKFMKLR</sequence>
<evidence type="ECO:0000256" key="2">
    <source>
        <dbReference type="ARBA" id="ARBA00022691"/>
    </source>
</evidence>